<sequence>MTSIAKSANVSVSTVTRIFNYVNYSIPTLPKVLCIDEFKGNAETGRYQCILVDGEKNKVLDILADRSQNHLISYFNKFSRKERCNVQFFVCDMWQPYTDLAKIYFPNAKIIIDKYHFIRQVTWAIENVRKRIQKNMPLNLRKYYKRSRKLILTRYHKLQDENKKAVDLMLLYNDDLRVAHKLKEWFYEICQSNNYSYQSDALINWIKNAESSKIEEFEKCAATYRRWVNEIRNAFKYGYTNGPTEGFNNKIKVLKRVSFGIKNFHRFRNRIIHCTN</sequence>
<organism evidence="3 5">
    <name type="scientific">Alkalithermobacter thermoalcaliphilus JW-YL-7 = DSM 7308</name>
    <dbReference type="NCBI Taxonomy" id="1121328"/>
    <lineage>
        <taxon>Bacteria</taxon>
        <taxon>Bacillati</taxon>
        <taxon>Bacillota</taxon>
        <taxon>Clostridia</taxon>
        <taxon>Peptostreptococcales</taxon>
        <taxon>Tepidibacteraceae</taxon>
        <taxon>Alkalithermobacter</taxon>
    </lineage>
</organism>
<dbReference type="EMBL" id="LSFY01000001">
    <property type="protein sequence ID" value="KXZ40773.1"/>
    <property type="molecule type" value="Genomic_DNA"/>
</dbReference>
<proteinExistence type="predicted"/>
<dbReference type="InterPro" id="IPR002560">
    <property type="entry name" value="Transposase_DDE"/>
</dbReference>
<evidence type="ECO:0000313" key="4">
    <source>
        <dbReference type="EMBL" id="KXZ40793.1"/>
    </source>
</evidence>
<dbReference type="Proteomes" id="UP000092605">
    <property type="component" value="Unassembled WGS sequence"/>
</dbReference>
<dbReference type="PATRIC" id="fig|1121328.3.peg.1530"/>
<evidence type="ECO:0000313" key="5">
    <source>
        <dbReference type="Proteomes" id="UP000092605"/>
    </source>
</evidence>
<accession>A0A150FT25</accession>
<feature type="domain" description="Transposase IS204/IS1001/IS1096/IS1165 DDE" evidence="1">
    <location>
        <begin position="33"/>
        <end position="271"/>
    </location>
</feature>
<dbReference type="RefSeq" id="WP_331722124.1">
    <property type="nucleotide sequence ID" value="NZ_LSFY01000001.1"/>
</dbReference>
<dbReference type="NCBIfam" id="NF033550">
    <property type="entry name" value="transpos_ISL3"/>
    <property type="match status" value="1"/>
</dbReference>
<evidence type="ECO:0000313" key="3">
    <source>
        <dbReference type="EMBL" id="KXZ40773.1"/>
    </source>
</evidence>
<dbReference type="InterPro" id="IPR047951">
    <property type="entry name" value="Transpos_ISL3"/>
</dbReference>
<dbReference type="EMBL" id="LSFY01000001">
    <property type="protein sequence ID" value="KXZ40793.1"/>
    <property type="molecule type" value="Genomic_DNA"/>
</dbReference>
<protein>
    <submittedName>
        <fullName evidence="2">Transposase IS204/IS1001/IS1096/IS1165 family protein</fullName>
    </submittedName>
</protein>
<evidence type="ECO:0000313" key="2">
    <source>
        <dbReference type="EMBL" id="KXZ40444.1"/>
    </source>
</evidence>
<comment type="caution">
    <text evidence="3">The sequence shown here is derived from an EMBL/GenBank/DDBJ whole genome shotgun (WGS) entry which is preliminary data.</text>
</comment>
<gene>
    <name evidence="2" type="ORF">JWYL7_1519</name>
    <name evidence="3" type="ORF">JWYL7_1848</name>
    <name evidence="4" type="ORF">JWYL7_1870</name>
</gene>
<evidence type="ECO:0000259" key="1">
    <source>
        <dbReference type="Pfam" id="PF01610"/>
    </source>
</evidence>
<reference evidence="3 5" key="1">
    <citation type="submission" date="2016-02" db="EMBL/GenBank/DDBJ databases">
        <title>Draft genome sequence for Clostridium paradoxum JW-YL-7.</title>
        <authorList>
            <person name="Utturkar S.M."/>
            <person name="Lancaster A."/>
            <person name="Poole F.L."/>
            <person name="Adams M.W."/>
            <person name="Brown S.D."/>
        </authorList>
    </citation>
    <scope>NUCLEOTIDE SEQUENCE [LARGE SCALE GENOMIC DNA]</scope>
    <source>
        <strain evidence="3 5">JW-YL-7</strain>
    </source>
</reference>
<dbReference type="AlphaFoldDB" id="A0A150FT25"/>
<dbReference type="EMBL" id="LSFY01000001">
    <property type="protein sequence ID" value="KXZ40444.1"/>
    <property type="molecule type" value="Genomic_DNA"/>
</dbReference>
<dbReference type="PANTHER" id="PTHR33498">
    <property type="entry name" value="TRANSPOSASE FOR INSERTION SEQUENCE ELEMENT IS1557"/>
    <property type="match status" value="1"/>
</dbReference>
<dbReference type="Pfam" id="PF01610">
    <property type="entry name" value="DDE_Tnp_ISL3"/>
    <property type="match status" value="1"/>
</dbReference>
<dbReference type="PANTHER" id="PTHR33498:SF1">
    <property type="entry name" value="TRANSPOSASE FOR INSERTION SEQUENCE ELEMENT IS1557"/>
    <property type="match status" value="1"/>
</dbReference>
<name>A0A150FT25_CLOPD</name>